<keyword evidence="1" id="KW-1133">Transmembrane helix</keyword>
<dbReference type="RefSeq" id="WP_137259990.1">
    <property type="nucleotide sequence ID" value="NZ_SZQL01000001.1"/>
</dbReference>
<keyword evidence="3" id="KW-1185">Reference proteome</keyword>
<accession>A0A4U3L9G4</accession>
<dbReference type="InterPro" id="IPR008620">
    <property type="entry name" value="FixH"/>
</dbReference>
<dbReference type="OrthoDB" id="1493774at2"/>
<comment type="caution">
    <text evidence="2">The sequence shown here is derived from an EMBL/GenBank/DDBJ whole genome shotgun (WGS) entry which is preliminary data.</text>
</comment>
<gene>
    <name evidence="2" type="ORF">FC093_01635</name>
</gene>
<dbReference type="Proteomes" id="UP000305848">
    <property type="component" value="Unassembled WGS sequence"/>
</dbReference>
<keyword evidence="1" id="KW-0812">Transmembrane</keyword>
<keyword evidence="1" id="KW-0472">Membrane</keyword>
<reference evidence="2 3" key="1">
    <citation type="submission" date="2019-05" db="EMBL/GenBank/DDBJ databases">
        <title>Panacibacter sp. strain 17mud1-8 Genome sequencing and assembly.</title>
        <authorList>
            <person name="Chhetri G."/>
        </authorList>
    </citation>
    <scope>NUCLEOTIDE SEQUENCE [LARGE SCALE GENOMIC DNA]</scope>
    <source>
        <strain evidence="2 3">17mud1-8</strain>
    </source>
</reference>
<organism evidence="2 3">
    <name type="scientific">Ilyomonas limi</name>
    <dbReference type="NCBI Taxonomy" id="2575867"/>
    <lineage>
        <taxon>Bacteria</taxon>
        <taxon>Pseudomonadati</taxon>
        <taxon>Bacteroidota</taxon>
        <taxon>Chitinophagia</taxon>
        <taxon>Chitinophagales</taxon>
        <taxon>Chitinophagaceae</taxon>
        <taxon>Ilyomonas</taxon>
    </lineage>
</organism>
<name>A0A4U3L9G4_9BACT</name>
<evidence type="ECO:0000313" key="2">
    <source>
        <dbReference type="EMBL" id="TKK71750.1"/>
    </source>
</evidence>
<evidence type="ECO:0000256" key="1">
    <source>
        <dbReference type="SAM" id="Phobius"/>
    </source>
</evidence>
<sequence length="147" mass="16647">MKWNWGYGLTIVFIAFASNVGFLVYKCTQEKFDLVSADYYNEELKYQDKIDGMQNAKQLSAVQLVQTGDEVSIQLPKELNGHALTGQVWLYCPANAALDYKAPLQVNEDGVMLIDKKKLADAKYTAKITWETGDTKYYNEQSLTIAK</sequence>
<evidence type="ECO:0008006" key="4">
    <source>
        <dbReference type="Google" id="ProtNLM"/>
    </source>
</evidence>
<dbReference type="AlphaFoldDB" id="A0A4U3L9G4"/>
<protein>
    <recommendedName>
        <fullName evidence="4">FixH family protein</fullName>
    </recommendedName>
</protein>
<evidence type="ECO:0000313" key="3">
    <source>
        <dbReference type="Proteomes" id="UP000305848"/>
    </source>
</evidence>
<dbReference type="Pfam" id="PF05751">
    <property type="entry name" value="FixH"/>
    <property type="match status" value="1"/>
</dbReference>
<feature type="transmembrane region" description="Helical" evidence="1">
    <location>
        <begin position="6"/>
        <end position="25"/>
    </location>
</feature>
<proteinExistence type="predicted"/>
<dbReference type="EMBL" id="SZQL01000001">
    <property type="protein sequence ID" value="TKK71750.1"/>
    <property type="molecule type" value="Genomic_DNA"/>
</dbReference>